<dbReference type="InterPro" id="IPR023366">
    <property type="entry name" value="ATP_synth_asu-like_sf"/>
</dbReference>
<protein>
    <recommendedName>
        <fullName evidence="5">Riboflavin synthase</fullName>
        <ecNumber evidence="4">2.5.1.9</ecNumber>
    </recommendedName>
</protein>
<dbReference type="EC" id="2.5.1.9" evidence="4"/>
<gene>
    <name evidence="10" type="ORF">CTOB1V02_LOCUS16161</name>
</gene>
<sequence>APDVLAKYISAKGSICVDGTSLTVNKVNGAQFELNIVPHTLQETIMGHYQSGSKVNLEVDVIARYLERLLLGDKAAEPMHSEGGTISRIIAEHRYLCLHNYRATIQFCGHKMHANSMHCYAIIQGTL</sequence>
<dbReference type="SUPFAM" id="SSF63380">
    <property type="entry name" value="Riboflavin synthase domain-like"/>
    <property type="match status" value="1"/>
</dbReference>
<accession>A0A7R8WZU2</accession>
<dbReference type="OrthoDB" id="8194160at2759"/>
<evidence type="ECO:0000313" key="10">
    <source>
        <dbReference type="EMBL" id="CAD7238346.1"/>
    </source>
</evidence>
<keyword evidence="7" id="KW-0808">Transferase</keyword>
<evidence type="ECO:0000256" key="6">
    <source>
        <dbReference type="ARBA" id="ARBA00022619"/>
    </source>
</evidence>
<dbReference type="EMBL" id="OB699849">
    <property type="protein sequence ID" value="CAD7238346.1"/>
    <property type="molecule type" value="Genomic_DNA"/>
</dbReference>
<dbReference type="InterPro" id="IPR001783">
    <property type="entry name" value="Lumazine-bd"/>
</dbReference>
<keyword evidence="6" id="KW-0686">Riboflavin biosynthesis</keyword>
<evidence type="ECO:0000256" key="2">
    <source>
        <dbReference type="ARBA" id="ARBA00002803"/>
    </source>
</evidence>
<organism evidence="10">
    <name type="scientific">Cyprideis torosa</name>
    <dbReference type="NCBI Taxonomy" id="163714"/>
    <lineage>
        <taxon>Eukaryota</taxon>
        <taxon>Metazoa</taxon>
        <taxon>Ecdysozoa</taxon>
        <taxon>Arthropoda</taxon>
        <taxon>Crustacea</taxon>
        <taxon>Oligostraca</taxon>
        <taxon>Ostracoda</taxon>
        <taxon>Podocopa</taxon>
        <taxon>Podocopida</taxon>
        <taxon>Cytherocopina</taxon>
        <taxon>Cytheroidea</taxon>
        <taxon>Cytherideidae</taxon>
        <taxon>Cyprideis</taxon>
    </lineage>
</organism>
<evidence type="ECO:0000259" key="9">
    <source>
        <dbReference type="PROSITE" id="PS51177"/>
    </source>
</evidence>
<evidence type="ECO:0000256" key="8">
    <source>
        <dbReference type="ARBA" id="ARBA00022737"/>
    </source>
</evidence>
<dbReference type="PANTHER" id="PTHR21098">
    <property type="entry name" value="RIBOFLAVIN SYNTHASE ALPHA CHAIN"/>
    <property type="match status" value="1"/>
</dbReference>
<dbReference type="InterPro" id="IPR026017">
    <property type="entry name" value="Lumazine-bd_dom"/>
</dbReference>
<dbReference type="PROSITE" id="PS51177">
    <property type="entry name" value="LUMAZINE_BIND"/>
    <property type="match status" value="1"/>
</dbReference>
<proteinExistence type="predicted"/>
<feature type="non-terminal residue" evidence="10">
    <location>
        <position position="1"/>
    </location>
</feature>
<comment type="pathway">
    <text evidence="3">Cofactor biosynthesis; riboflavin biosynthesis; riboflavin from 2-hydroxy-3-oxobutyl phosphate and 5-amino-6-(D-ribitylamino)uracil: step 2/2.</text>
</comment>
<dbReference type="GO" id="GO:0009231">
    <property type="term" value="P:riboflavin biosynthetic process"/>
    <property type="evidence" value="ECO:0007669"/>
    <property type="project" value="UniProtKB-KW"/>
</dbReference>
<evidence type="ECO:0000256" key="1">
    <source>
        <dbReference type="ARBA" id="ARBA00000968"/>
    </source>
</evidence>
<dbReference type="Pfam" id="PF00677">
    <property type="entry name" value="Lum_binding"/>
    <property type="match status" value="1"/>
</dbReference>
<comment type="catalytic activity">
    <reaction evidence="1">
        <text>2 6,7-dimethyl-8-(1-D-ribityl)lumazine + H(+) = 5-amino-6-(D-ribitylamino)uracil + riboflavin</text>
        <dbReference type="Rhea" id="RHEA:20772"/>
        <dbReference type="ChEBI" id="CHEBI:15378"/>
        <dbReference type="ChEBI" id="CHEBI:15934"/>
        <dbReference type="ChEBI" id="CHEBI:57986"/>
        <dbReference type="ChEBI" id="CHEBI:58201"/>
        <dbReference type="EC" id="2.5.1.9"/>
    </reaction>
</comment>
<evidence type="ECO:0000256" key="3">
    <source>
        <dbReference type="ARBA" id="ARBA00004887"/>
    </source>
</evidence>
<dbReference type="AlphaFoldDB" id="A0A7R8WZU2"/>
<dbReference type="PANTHER" id="PTHR21098:SF12">
    <property type="entry name" value="RIBOFLAVIN SYNTHASE"/>
    <property type="match status" value="1"/>
</dbReference>
<keyword evidence="8" id="KW-0677">Repeat</keyword>
<name>A0A7R8WZU2_9CRUS</name>
<evidence type="ECO:0000256" key="4">
    <source>
        <dbReference type="ARBA" id="ARBA00012827"/>
    </source>
</evidence>
<dbReference type="Gene3D" id="2.40.30.20">
    <property type="match status" value="1"/>
</dbReference>
<dbReference type="GO" id="GO:0004746">
    <property type="term" value="F:riboflavin synthase activity"/>
    <property type="evidence" value="ECO:0007669"/>
    <property type="project" value="UniProtKB-EC"/>
</dbReference>
<feature type="non-terminal residue" evidence="10">
    <location>
        <position position="127"/>
    </location>
</feature>
<reference evidence="10" key="1">
    <citation type="submission" date="2020-11" db="EMBL/GenBank/DDBJ databases">
        <authorList>
            <person name="Tran Van P."/>
        </authorList>
    </citation>
    <scope>NUCLEOTIDE SEQUENCE</scope>
</reference>
<dbReference type="InterPro" id="IPR017938">
    <property type="entry name" value="Riboflavin_synthase-like_b-brl"/>
</dbReference>
<evidence type="ECO:0000256" key="5">
    <source>
        <dbReference type="ARBA" id="ARBA00013950"/>
    </source>
</evidence>
<comment type="function">
    <text evidence="2">Catalyzes the dismutation of two molecules of 6,7-dimethyl-8-ribityllumazine, resulting in the formation of riboflavin and 5-amino-6-(D-ribitylamino)uracil.</text>
</comment>
<feature type="domain" description="Lumazine-binding" evidence="9">
    <location>
        <begin position="1"/>
        <end position="70"/>
    </location>
</feature>
<evidence type="ECO:0000256" key="7">
    <source>
        <dbReference type="ARBA" id="ARBA00022679"/>
    </source>
</evidence>